<protein>
    <submittedName>
        <fullName evidence="2">Uncharacterized protein</fullName>
    </submittedName>
</protein>
<dbReference type="AlphaFoldDB" id="A0A164Q2S4"/>
<feature type="compositionally biased region" description="Polar residues" evidence="1">
    <location>
        <begin position="660"/>
        <end position="671"/>
    </location>
</feature>
<keyword evidence="3" id="KW-1185">Reference proteome</keyword>
<accession>A0A164Q2S4</accession>
<feature type="non-terminal residue" evidence="2">
    <location>
        <position position="1"/>
    </location>
</feature>
<dbReference type="Proteomes" id="UP000076722">
    <property type="component" value="Unassembled WGS sequence"/>
</dbReference>
<dbReference type="EMBL" id="KV419429">
    <property type="protein sequence ID" value="KZS89273.1"/>
    <property type="molecule type" value="Genomic_DNA"/>
</dbReference>
<reference evidence="2 3" key="1">
    <citation type="journal article" date="2016" name="Mol. Biol. Evol.">
        <title>Comparative Genomics of Early-Diverging Mushroom-Forming Fungi Provides Insights into the Origins of Lignocellulose Decay Capabilities.</title>
        <authorList>
            <person name="Nagy L.G."/>
            <person name="Riley R."/>
            <person name="Tritt A."/>
            <person name="Adam C."/>
            <person name="Daum C."/>
            <person name="Floudas D."/>
            <person name="Sun H."/>
            <person name="Yadav J.S."/>
            <person name="Pangilinan J."/>
            <person name="Larsson K.H."/>
            <person name="Matsuura K."/>
            <person name="Barry K."/>
            <person name="Labutti K."/>
            <person name="Kuo R."/>
            <person name="Ohm R.A."/>
            <person name="Bhattacharya S.S."/>
            <person name="Shirouzu T."/>
            <person name="Yoshinaga Y."/>
            <person name="Martin F.M."/>
            <person name="Grigoriev I.V."/>
            <person name="Hibbett D.S."/>
        </authorList>
    </citation>
    <scope>NUCLEOTIDE SEQUENCE [LARGE SCALE GENOMIC DNA]</scope>
    <source>
        <strain evidence="2 3">HHB9708</strain>
    </source>
</reference>
<feature type="compositionally biased region" description="Polar residues" evidence="1">
    <location>
        <begin position="637"/>
        <end position="650"/>
    </location>
</feature>
<evidence type="ECO:0000313" key="2">
    <source>
        <dbReference type="EMBL" id="KZS89273.1"/>
    </source>
</evidence>
<sequence length="777" mass="86626">LNMSRKLTVAGRRGADNQRFMMAAATENVPRLKQLISSALRIGSSVSAIVNKIQDTFQNLKSYSAKGYEDRDYDIAGLCYRLGGRNLLYAFNQEFSLPSLRTLRRSKIFTNLMPSTGKVLTSDISFNIQSTLLSKVPALRLDPSRPFRTGCSIFWDEVSIEERACYFPHSDSVGGLCREHSSNIPVRLTSYENAQSIATALEEKIVHYGREASVIAVGSFGKLIRGAFPLLVSPTCKQENPTSSGNLLQQVFEAWDQHAATQFGPIWSFASDGDAGRRQMIYNCFVKSDLQPSDPLFKYVSRLEGLNKQVGKNNITADIDWKHEIKRVARVLRTDDGIQIGNTVVNQSLIRSHLSRNPDLSFTQIDMLLRPEDSQDVPRAIEFIRAIASVLSLAQDDLNPSQLQELQAISVISETFGSFVDAYICPEWNLTQQITSLAKSAHLAFSLFRRHGINFLPHQLYGDLQTTIKNVIFCIAKQQDMDGSQPFHLFWTGDDRLELLFGILRMQGGHNPNFTFKQLVDRLGAAVDLDAIYTRNPELSSGHRRLKIKRTEHTDHLNPESWIGNVVADSMDLEFAWKSGRDEAVKILSSIGITEDYQNLFSSNSSLDMLRPAGDGKYPGVSVDLDRSVEPIEASQPEASTSGHNISQESYPPIDRPSGTEDNPTEEQPSIGQELHIPHNDGAFAITGNIDSSESSLPSNDIDVELEDLLPPPEELPAPSNISEKPSAWIEYQGRKITRPLYVDLLRPTSLERPMNVYCGCATTVPTLNPEISIMQE</sequence>
<evidence type="ECO:0000256" key="1">
    <source>
        <dbReference type="SAM" id="MobiDB-lite"/>
    </source>
</evidence>
<proteinExistence type="predicted"/>
<name>A0A164Q2S4_9AGAM</name>
<evidence type="ECO:0000313" key="3">
    <source>
        <dbReference type="Proteomes" id="UP000076722"/>
    </source>
</evidence>
<feature type="region of interest" description="Disordered" evidence="1">
    <location>
        <begin position="634"/>
        <end position="675"/>
    </location>
</feature>
<dbReference type="OrthoDB" id="2691851at2759"/>
<organism evidence="2 3">
    <name type="scientific">Sistotremastrum niveocremeum HHB9708</name>
    <dbReference type="NCBI Taxonomy" id="1314777"/>
    <lineage>
        <taxon>Eukaryota</taxon>
        <taxon>Fungi</taxon>
        <taxon>Dikarya</taxon>
        <taxon>Basidiomycota</taxon>
        <taxon>Agaricomycotina</taxon>
        <taxon>Agaricomycetes</taxon>
        <taxon>Sistotremastrales</taxon>
        <taxon>Sistotremastraceae</taxon>
        <taxon>Sertulicium</taxon>
        <taxon>Sertulicium niveocremeum</taxon>
    </lineage>
</organism>
<gene>
    <name evidence="2" type="ORF">SISNIDRAFT_417077</name>
</gene>